<dbReference type="RefSeq" id="WP_188878812.1">
    <property type="nucleotide sequence ID" value="NZ_BMPF01000001.1"/>
</dbReference>
<dbReference type="GO" id="GO:0005524">
    <property type="term" value="F:ATP binding"/>
    <property type="evidence" value="ECO:0007669"/>
    <property type="project" value="UniProtKB-UniRule"/>
</dbReference>
<dbReference type="NCBIfam" id="TIGR00144">
    <property type="entry name" value="beta_RFAP_syn"/>
    <property type="match status" value="1"/>
</dbReference>
<evidence type="ECO:0000313" key="6">
    <source>
        <dbReference type="Proteomes" id="UP000628840"/>
    </source>
</evidence>
<proteinExistence type="inferred from homology"/>
<dbReference type="InterPro" id="IPR006204">
    <property type="entry name" value="GHMP_kinase_N_dom"/>
</dbReference>
<gene>
    <name evidence="5" type="ORF">GCM10009037_06620</name>
</gene>
<dbReference type="Pfam" id="PF08544">
    <property type="entry name" value="GHMP_kinases_C"/>
    <property type="match status" value="1"/>
</dbReference>
<name>A0A830F713_9EURY</name>
<dbReference type="GO" id="GO:0043793">
    <property type="term" value="F:beta-ribofuranosylaminobenzene 5'-phosphate synthase activity"/>
    <property type="evidence" value="ECO:0007669"/>
    <property type="project" value="UniProtKB-EC"/>
</dbReference>
<comment type="catalytic activity">
    <reaction evidence="2">
        <text>5-phospho-alpha-D-ribose 1-diphosphate + 4-hydroxybenzoate + H(+) = 4-(beta-D-ribofuranosyl)phenol 5'-phosphate + CO2 + diphosphate</text>
        <dbReference type="Rhea" id="RHEA:48556"/>
        <dbReference type="ChEBI" id="CHEBI:15378"/>
        <dbReference type="ChEBI" id="CHEBI:16526"/>
        <dbReference type="ChEBI" id="CHEBI:17879"/>
        <dbReference type="ChEBI" id="CHEBI:33019"/>
        <dbReference type="ChEBI" id="CHEBI:58017"/>
        <dbReference type="ChEBI" id="CHEBI:82767"/>
        <dbReference type="EC" id="2.4.2.54"/>
    </reaction>
</comment>
<dbReference type="OrthoDB" id="85156at2157"/>
<dbReference type="EC" id="2.4.2.54" evidence="2"/>
<dbReference type="SUPFAM" id="SSF54211">
    <property type="entry name" value="Ribosomal protein S5 domain 2-like"/>
    <property type="match status" value="1"/>
</dbReference>
<comment type="pathway">
    <text evidence="2">Cofactor biosynthesis; 5,6,7,8-tetrahydromethanopterin biosynthesis.</text>
</comment>
<evidence type="ECO:0000259" key="4">
    <source>
        <dbReference type="Pfam" id="PF08544"/>
    </source>
</evidence>
<dbReference type="Gene3D" id="3.30.230.10">
    <property type="match status" value="1"/>
</dbReference>
<comment type="similarity">
    <text evidence="2">Belongs to the beta-RFA-P synthase family.</text>
</comment>
<evidence type="ECO:0000256" key="1">
    <source>
        <dbReference type="ARBA" id="ARBA00022679"/>
    </source>
</evidence>
<dbReference type="InterPro" id="IPR014721">
    <property type="entry name" value="Ribsml_uS5_D2-typ_fold_subgr"/>
</dbReference>
<keyword evidence="1 2" id="KW-0808">Transferase</keyword>
<comment type="caution">
    <text evidence="5">The sequence shown here is derived from an EMBL/GenBank/DDBJ whole genome shotgun (WGS) entry which is preliminary data.</text>
</comment>
<dbReference type="PANTHER" id="PTHR20861">
    <property type="entry name" value="HOMOSERINE/4-DIPHOSPHOCYTIDYL-2-C-METHYL-D-ERYTHRITOL KINASE"/>
    <property type="match status" value="1"/>
</dbReference>
<organism evidence="5 6">
    <name type="scientific">Halarchaeum grantii</name>
    <dbReference type="NCBI Taxonomy" id="1193105"/>
    <lineage>
        <taxon>Archaea</taxon>
        <taxon>Methanobacteriati</taxon>
        <taxon>Methanobacteriota</taxon>
        <taxon>Stenosarchaea group</taxon>
        <taxon>Halobacteria</taxon>
        <taxon>Halobacteriales</taxon>
        <taxon>Halobacteriaceae</taxon>
    </lineage>
</organism>
<dbReference type="InterPro" id="IPR013750">
    <property type="entry name" value="GHMP_kinase_C_dom"/>
</dbReference>
<protein>
    <recommendedName>
        <fullName evidence="2">Beta-ribofuranosylaminobenzene 5'-phosphate synthase</fullName>
        <shortName evidence="2">Beta-RFA-P synthase</shortName>
        <ecNumber evidence="2">2.4.2.54</ecNumber>
    </recommendedName>
</protein>
<evidence type="ECO:0000256" key="2">
    <source>
        <dbReference type="PIRNR" id="PIRNR004884"/>
    </source>
</evidence>
<accession>A0A830F713</accession>
<feature type="domain" description="GHMP kinase N-terminal" evidence="3">
    <location>
        <begin position="56"/>
        <end position="133"/>
    </location>
</feature>
<feature type="domain" description="GHMP kinase C-terminal" evidence="4">
    <location>
        <begin position="219"/>
        <end position="297"/>
    </location>
</feature>
<dbReference type="Proteomes" id="UP000628840">
    <property type="component" value="Unassembled WGS sequence"/>
</dbReference>
<dbReference type="PIRSF" id="PIRSF004884">
    <property type="entry name" value="Sugar_kin_arch"/>
    <property type="match status" value="1"/>
</dbReference>
<keyword evidence="6" id="KW-1185">Reference proteome</keyword>
<dbReference type="PANTHER" id="PTHR20861:SF6">
    <property type="entry name" value="BETA-RIBOFURANOSYLPHENOL 5'-PHOSPHATE SYNTHASE"/>
    <property type="match status" value="1"/>
</dbReference>
<dbReference type="UniPathway" id="UPA00065"/>
<dbReference type="InterPro" id="IPR020568">
    <property type="entry name" value="Ribosomal_Su5_D2-typ_SF"/>
</dbReference>
<dbReference type="InterPro" id="IPR004422">
    <property type="entry name" value="RFAP_synthase"/>
</dbReference>
<comment type="subunit">
    <text evidence="2">Homodimer.</text>
</comment>
<evidence type="ECO:0000313" key="5">
    <source>
        <dbReference type="EMBL" id="GGL25644.1"/>
    </source>
</evidence>
<sequence length="323" mass="33329">MTVRVSAGARLHFGFCNLSLATDRLYGSLGVALDDPRVVVDADPADAVRCEDAAAREAAERACDVLGVDGAAVAVRDSLPRHVGFGSGTQLALAVYAAVARAHDRDPRVREHAPALGRGGRSGVGVAAFESGGFVLDAGHPTERFTTERPPDGSWTVPGVSARHRIPDSWRFVLAVPDVEPGKSGADEDASMRDVVERADSSVADRIAGVVLRRVLPGVVDGDLAAFGDGIAEVGRLNGRWYADEQGGVYRPPAGALVETLREHAAVAGAGQSSWGPAVYALTDAAHATEVRAAASDALGEAGTGGDVRVVRAASDGARVSEV</sequence>
<evidence type="ECO:0000259" key="3">
    <source>
        <dbReference type="Pfam" id="PF00288"/>
    </source>
</evidence>
<reference evidence="5 6" key="1">
    <citation type="journal article" date="2019" name="Int. J. Syst. Evol. Microbiol.">
        <title>The Global Catalogue of Microorganisms (GCM) 10K type strain sequencing project: providing services to taxonomists for standard genome sequencing and annotation.</title>
        <authorList>
            <consortium name="The Broad Institute Genomics Platform"/>
            <consortium name="The Broad Institute Genome Sequencing Center for Infectious Disease"/>
            <person name="Wu L."/>
            <person name="Ma J."/>
        </authorList>
    </citation>
    <scope>NUCLEOTIDE SEQUENCE [LARGE SCALE GENOMIC DNA]</scope>
    <source>
        <strain evidence="5 6">JCM 19585</strain>
    </source>
</reference>
<dbReference type="EMBL" id="BMPF01000001">
    <property type="protein sequence ID" value="GGL25644.1"/>
    <property type="molecule type" value="Genomic_DNA"/>
</dbReference>
<dbReference type="Pfam" id="PF00288">
    <property type="entry name" value="GHMP_kinases_N"/>
    <property type="match status" value="1"/>
</dbReference>
<comment type="function">
    <text evidence="2">Catalyzes the condensation of 4-aminobenzoate (pABA) with 5-phospho-alpha-D-ribose 1-diphosphate (PRPP) to produce beta-ribofuranosylaminobenzene 5'-phosphate (beta-RFA-P).</text>
</comment>
<keyword evidence="2" id="KW-0328">Glycosyltransferase</keyword>
<dbReference type="AlphaFoldDB" id="A0A830F713"/>